<dbReference type="OrthoDB" id="9765258at2"/>
<accession>A0A5C8P9K6</accession>
<comment type="caution">
    <text evidence="8">The sequence shown here is derived from an EMBL/GenBank/DDBJ whole genome shotgun (WGS) entry which is preliminary data.</text>
</comment>
<dbReference type="EMBL" id="VDUZ01000063">
    <property type="protein sequence ID" value="TXL70255.1"/>
    <property type="molecule type" value="Genomic_DNA"/>
</dbReference>
<dbReference type="PANTHER" id="PTHR32479">
    <property type="entry name" value="GLYCOLATE OXIDASE IRON-SULFUR SUBUNIT"/>
    <property type="match status" value="1"/>
</dbReference>
<feature type="domain" description="4Fe-4S ferredoxin-type" evidence="7">
    <location>
        <begin position="67"/>
        <end position="96"/>
    </location>
</feature>
<protein>
    <recommendedName>
        <fullName evidence="6">Glycolate oxidase iron-sulfur subunit</fullName>
        <ecNumber evidence="6">1.1.99.14</ecNumber>
    </recommendedName>
</protein>
<dbReference type="InterPro" id="IPR012257">
    <property type="entry name" value="Glc_ox_4Fe-4S"/>
</dbReference>
<evidence type="ECO:0000256" key="6">
    <source>
        <dbReference type="PIRNR" id="PIRNR000139"/>
    </source>
</evidence>
<evidence type="ECO:0000256" key="4">
    <source>
        <dbReference type="ARBA" id="ARBA00023004"/>
    </source>
</evidence>
<reference evidence="8 9" key="1">
    <citation type="submission" date="2019-06" db="EMBL/GenBank/DDBJ databases">
        <title>New taxonomy in bacterial strain CC-CFT640, isolated from vineyard.</title>
        <authorList>
            <person name="Lin S.-Y."/>
            <person name="Tsai C.-F."/>
            <person name="Young C.-C."/>
        </authorList>
    </citation>
    <scope>NUCLEOTIDE SEQUENCE [LARGE SCALE GENOMIC DNA]</scope>
    <source>
        <strain evidence="8 9">CC-CFT640</strain>
    </source>
</reference>
<keyword evidence="1 6" id="KW-0004">4Fe-4S</keyword>
<dbReference type="InterPro" id="IPR017900">
    <property type="entry name" value="4Fe4S_Fe_S_CS"/>
</dbReference>
<keyword evidence="2 6" id="KW-0479">Metal-binding</keyword>
<comment type="catalytic activity">
    <reaction evidence="6">
        <text>glycolate + A = glyoxylate + AH2</text>
        <dbReference type="Rhea" id="RHEA:21264"/>
        <dbReference type="ChEBI" id="CHEBI:13193"/>
        <dbReference type="ChEBI" id="CHEBI:17499"/>
        <dbReference type="ChEBI" id="CHEBI:29805"/>
        <dbReference type="ChEBI" id="CHEBI:36655"/>
        <dbReference type="EC" id="1.1.99.14"/>
    </reaction>
</comment>
<comment type="cofactor">
    <cofactor evidence="6">
        <name>[4Fe-4S] cluster</name>
        <dbReference type="ChEBI" id="CHEBI:49883"/>
    </cofactor>
    <text evidence="6">Binds 2 [4Fe-4S] clusters.</text>
</comment>
<evidence type="ECO:0000256" key="5">
    <source>
        <dbReference type="ARBA" id="ARBA00023014"/>
    </source>
</evidence>
<dbReference type="InterPro" id="IPR017896">
    <property type="entry name" value="4Fe4S_Fe-S-bd"/>
</dbReference>
<gene>
    <name evidence="8" type="primary">glcF</name>
    <name evidence="8" type="ORF">FHP25_35590</name>
</gene>
<evidence type="ECO:0000313" key="9">
    <source>
        <dbReference type="Proteomes" id="UP000321638"/>
    </source>
</evidence>
<feature type="domain" description="4Fe-4S ferredoxin-type" evidence="7">
    <location>
        <begin position="14"/>
        <end position="44"/>
    </location>
</feature>
<keyword evidence="3" id="KW-0677">Repeat</keyword>
<keyword evidence="9" id="KW-1185">Reference proteome</keyword>
<dbReference type="NCBIfam" id="NF008434">
    <property type="entry name" value="PRK11274.1"/>
    <property type="match status" value="1"/>
</dbReference>
<dbReference type="InterPro" id="IPR009051">
    <property type="entry name" value="Helical_ferredxn"/>
</dbReference>
<comment type="catalytic activity">
    <reaction evidence="6">
        <text>(R)-lactate + A = pyruvate + AH2</text>
        <dbReference type="Rhea" id="RHEA:15089"/>
        <dbReference type="ChEBI" id="CHEBI:13193"/>
        <dbReference type="ChEBI" id="CHEBI:15361"/>
        <dbReference type="ChEBI" id="CHEBI:16004"/>
        <dbReference type="ChEBI" id="CHEBI:17499"/>
    </reaction>
</comment>
<dbReference type="SUPFAM" id="SSF54862">
    <property type="entry name" value="4Fe-4S ferredoxins"/>
    <property type="match status" value="1"/>
</dbReference>
<dbReference type="RefSeq" id="WP_147851770.1">
    <property type="nucleotide sequence ID" value="NZ_VDUZ01000063.1"/>
</dbReference>
<keyword evidence="6" id="KW-0249">Electron transport</keyword>
<dbReference type="GO" id="GO:0046872">
    <property type="term" value="F:metal ion binding"/>
    <property type="evidence" value="ECO:0007669"/>
    <property type="project" value="UniProtKB-UniRule"/>
</dbReference>
<proteinExistence type="predicted"/>
<dbReference type="InterPro" id="IPR004017">
    <property type="entry name" value="Cys_rich_dom"/>
</dbReference>
<keyword evidence="5 6" id="KW-0411">Iron-sulfur</keyword>
<dbReference type="GO" id="GO:0047809">
    <property type="term" value="F:D-lactate dehydrogenase activity"/>
    <property type="evidence" value="ECO:0007669"/>
    <property type="project" value="RHEA"/>
</dbReference>
<evidence type="ECO:0000256" key="3">
    <source>
        <dbReference type="ARBA" id="ARBA00022737"/>
    </source>
</evidence>
<organism evidence="8 9">
    <name type="scientific">Vineibacter terrae</name>
    <dbReference type="NCBI Taxonomy" id="2586908"/>
    <lineage>
        <taxon>Bacteria</taxon>
        <taxon>Pseudomonadati</taxon>
        <taxon>Pseudomonadota</taxon>
        <taxon>Alphaproteobacteria</taxon>
        <taxon>Hyphomicrobiales</taxon>
        <taxon>Vineibacter</taxon>
    </lineage>
</organism>
<comment type="function">
    <text evidence="6">Component of a complex that catalyzes the oxidation of glycolate to glyoxylate.</text>
</comment>
<keyword evidence="4 6" id="KW-0408">Iron</keyword>
<dbReference type="PROSITE" id="PS00198">
    <property type="entry name" value="4FE4S_FER_1"/>
    <property type="match status" value="2"/>
</dbReference>
<dbReference type="EC" id="1.1.99.14" evidence="6"/>
<dbReference type="PIRSF" id="PIRSF000139">
    <property type="entry name" value="Glc_ox_4Fe-4S"/>
    <property type="match status" value="1"/>
</dbReference>
<dbReference type="PANTHER" id="PTHR32479:SF17">
    <property type="entry name" value="GLYCOLATE OXIDASE IRON-SULFUR SUBUNIT"/>
    <property type="match status" value="1"/>
</dbReference>
<evidence type="ECO:0000256" key="2">
    <source>
        <dbReference type="ARBA" id="ARBA00022723"/>
    </source>
</evidence>
<keyword evidence="8" id="KW-0560">Oxidoreductase</keyword>
<dbReference type="Proteomes" id="UP000321638">
    <property type="component" value="Unassembled WGS sequence"/>
</dbReference>
<dbReference type="Gene3D" id="1.10.1060.10">
    <property type="entry name" value="Alpha-helical ferredoxin"/>
    <property type="match status" value="1"/>
</dbReference>
<dbReference type="FunFam" id="1.10.1060.10:FF:000012">
    <property type="entry name" value="Glycolate oxidase iron-sulfur subunit"/>
    <property type="match status" value="1"/>
</dbReference>
<evidence type="ECO:0000256" key="1">
    <source>
        <dbReference type="ARBA" id="ARBA00022485"/>
    </source>
</evidence>
<dbReference type="AlphaFoldDB" id="A0A5C8P9K6"/>
<dbReference type="GO" id="GO:0051539">
    <property type="term" value="F:4 iron, 4 sulfur cluster binding"/>
    <property type="evidence" value="ECO:0007669"/>
    <property type="project" value="UniProtKB-UniRule"/>
</dbReference>
<dbReference type="Pfam" id="PF13183">
    <property type="entry name" value="Fer4_8"/>
    <property type="match status" value="1"/>
</dbReference>
<name>A0A5C8P9K6_9HYPH</name>
<sequence>MQTHFTPAQLADPDIATANTILRKCVHCGFCTATCPTYVTLGDERDSPRGRIYIIKQMLEQGRPATAQDARHIDRCLSCLACMTTCPSGVNYMHLVDHARAHIEATYRRPWGDRLLRRMLGVLMPNPRLFRWALVLGRLAKPLAPLLPDVSRDAGGATFWRRLRAMLDAVPASLPPPSAVDRPQVFAAAGARQRRVALMNGCGQQVLAPDVNEATVRLLTRHGIEVVIAPGAGCCGSSVLHVGEREAARDLARANIAAWIDALDGPLDAVVANASGCGTTLKDYGHLLAEDPQWQAAASRVAALARDVSEVLAPSELRPAGRPVRADGTPVVVAYHAACSMQHGQKLTEPPRALLRAAGFVVKDVPEGHLCCGWAGTYQILQPGLSRTLRDRKVANIDRVAPDLIAAGNFGCIGQIGSGTAIPLAHTVALLDWASGGPLPAALEGRGFSLAATVAA</sequence>
<dbReference type="PROSITE" id="PS51379">
    <property type="entry name" value="4FE4S_FER_2"/>
    <property type="match status" value="2"/>
</dbReference>
<dbReference type="GO" id="GO:0019154">
    <property type="term" value="F:glycolate dehydrogenase activity"/>
    <property type="evidence" value="ECO:0007669"/>
    <property type="project" value="UniProtKB-EC"/>
</dbReference>
<dbReference type="Pfam" id="PF02754">
    <property type="entry name" value="CCG"/>
    <property type="match status" value="2"/>
</dbReference>
<evidence type="ECO:0000259" key="7">
    <source>
        <dbReference type="PROSITE" id="PS51379"/>
    </source>
</evidence>
<evidence type="ECO:0000313" key="8">
    <source>
        <dbReference type="EMBL" id="TXL70255.1"/>
    </source>
</evidence>
<keyword evidence="6" id="KW-0813">Transport</keyword>